<dbReference type="EMBL" id="PTJC01000007">
    <property type="protein sequence ID" value="PPK84689.1"/>
    <property type="molecule type" value="Genomic_DNA"/>
</dbReference>
<organism evidence="3 4">
    <name type="scientific">Neolewinella xylanilytica</name>
    <dbReference type="NCBI Taxonomy" id="1514080"/>
    <lineage>
        <taxon>Bacteria</taxon>
        <taxon>Pseudomonadati</taxon>
        <taxon>Bacteroidota</taxon>
        <taxon>Saprospiria</taxon>
        <taxon>Saprospirales</taxon>
        <taxon>Lewinellaceae</taxon>
        <taxon>Neolewinella</taxon>
    </lineage>
</organism>
<comment type="caution">
    <text evidence="3">The sequence shown here is derived from an EMBL/GenBank/DDBJ whole genome shotgun (WGS) entry which is preliminary data.</text>
</comment>
<keyword evidence="2" id="KW-0812">Transmembrane</keyword>
<gene>
    <name evidence="3" type="ORF">CLV84_3851</name>
</gene>
<keyword evidence="4" id="KW-1185">Reference proteome</keyword>
<sequence>MDANKKREETSFLEEELSNLSKRMLQLENSLAERKSKSSSSQLKSRGEAQEGNLTSTYNKSINAQAILVLEFVTVLTAIATVVFLYIQNGQLVESNRSIGQQTELFRKQNLQQVVSTNSQMASDLIRDLYEAKLADPKVGLYDVWEVPQPLVHRIATVSEALAPYDTVKYEMVLSDTIITGKTFASRERGQLLGALASLFVKFPLQPNPNFEYSFLANQDILLAQFRKGNLAHSCFANATIRYSNFQNSDLTNCNFDYANLYTSKYYDSDFTGSSMVRARFFKLDTSRIVPVTDLTSNERDMQWERRVKKIRDQIALEQNLTVIDEMYRDRNIASFHNAVFDSVDVIKPINFDRRIIRSFKSSVGANFIW</sequence>
<dbReference type="RefSeq" id="WP_104421408.1">
    <property type="nucleotide sequence ID" value="NZ_PTJC01000007.1"/>
</dbReference>
<dbReference type="Gene3D" id="2.160.20.80">
    <property type="entry name" value="E3 ubiquitin-protein ligase SopA"/>
    <property type="match status" value="1"/>
</dbReference>
<name>A0A2S6I141_9BACT</name>
<evidence type="ECO:0000256" key="1">
    <source>
        <dbReference type="SAM" id="MobiDB-lite"/>
    </source>
</evidence>
<evidence type="ECO:0000256" key="2">
    <source>
        <dbReference type="SAM" id="Phobius"/>
    </source>
</evidence>
<proteinExistence type="predicted"/>
<reference evidence="3 4" key="1">
    <citation type="submission" date="2018-02" db="EMBL/GenBank/DDBJ databases">
        <title>Genomic Encyclopedia of Archaeal and Bacterial Type Strains, Phase II (KMG-II): from individual species to whole genera.</title>
        <authorList>
            <person name="Goeker M."/>
        </authorList>
    </citation>
    <scope>NUCLEOTIDE SEQUENCE [LARGE SCALE GENOMIC DNA]</scope>
    <source>
        <strain evidence="3 4">DSM 29526</strain>
    </source>
</reference>
<dbReference type="InterPro" id="IPR001646">
    <property type="entry name" value="5peptide_repeat"/>
</dbReference>
<feature type="transmembrane region" description="Helical" evidence="2">
    <location>
        <begin position="66"/>
        <end position="87"/>
    </location>
</feature>
<dbReference type="Pfam" id="PF00805">
    <property type="entry name" value="Pentapeptide"/>
    <property type="match status" value="1"/>
</dbReference>
<keyword evidence="2" id="KW-1133">Transmembrane helix</keyword>
<feature type="region of interest" description="Disordered" evidence="1">
    <location>
        <begin position="31"/>
        <end position="52"/>
    </location>
</feature>
<protein>
    <submittedName>
        <fullName evidence="3">Pentapeptide repeat protein</fullName>
    </submittedName>
</protein>
<evidence type="ECO:0000313" key="4">
    <source>
        <dbReference type="Proteomes" id="UP000237662"/>
    </source>
</evidence>
<accession>A0A2S6I141</accession>
<dbReference type="OrthoDB" id="1419611at2"/>
<keyword evidence="2" id="KW-0472">Membrane</keyword>
<dbReference type="Proteomes" id="UP000237662">
    <property type="component" value="Unassembled WGS sequence"/>
</dbReference>
<dbReference type="SUPFAM" id="SSF141571">
    <property type="entry name" value="Pentapeptide repeat-like"/>
    <property type="match status" value="1"/>
</dbReference>
<evidence type="ECO:0000313" key="3">
    <source>
        <dbReference type="EMBL" id="PPK84689.1"/>
    </source>
</evidence>
<dbReference type="AlphaFoldDB" id="A0A2S6I141"/>